<evidence type="ECO:0000313" key="2">
    <source>
        <dbReference type="EMBL" id="QPR55798.1"/>
    </source>
</evidence>
<accession>A0A7T2PHC3</accession>
<protein>
    <submittedName>
        <fullName evidence="2">Uncharacterized protein</fullName>
    </submittedName>
</protein>
<dbReference type="AlphaFoldDB" id="A0A7T2PHC3"/>
<keyword evidence="1" id="KW-1133">Transmembrane helix</keyword>
<evidence type="ECO:0000256" key="1">
    <source>
        <dbReference type="SAM" id="Phobius"/>
    </source>
</evidence>
<sequence>MACIFEIKLGTPEVIAILALLVAGLSALYARWSWREAIRANQISLLGHKKEIYDAFFELKMHMTQKAEYAEPGRDREHFVKN</sequence>
<dbReference type="EMBL" id="CP065745">
    <property type="protein sequence ID" value="QPR55798.1"/>
    <property type="molecule type" value="Genomic_DNA"/>
</dbReference>
<dbReference type="KEGG" id="aall:I6G90_05060"/>
<dbReference type="RefSeq" id="WP_197930030.1">
    <property type="nucleotide sequence ID" value="NZ_CP065745.1"/>
</dbReference>
<keyword evidence="1" id="KW-0472">Membrane</keyword>
<evidence type="ECO:0000313" key="3">
    <source>
        <dbReference type="Proteomes" id="UP000595101"/>
    </source>
</evidence>
<feature type="transmembrane region" description="Helical" evidence="1">
    <location>
        <begin position="14"/>
        <end position="32"/>
    </location>
</feature>
<dbReference type="Proteomes" id="UP000595101">
    <property type="component" value="Chromosome"/>
</dbReference>
<gene>
    <name evidence="2" type="ORF">I6G90_05060</name>
</gene>
<name>A0A7T2PHC3_9GAMM</name>
<keyword evidence="1" id="KW-0812">Transmembrane</keyword>
<dbReference type="GeneID" id="60784952"/>
<proteinExistence type="predicted"/>
<organism evidence="2 3">
    <name type="scientific">Aeromonas allosaccharophila</name>
    <dbReference type="NCBI Taxonomy" id="656"/>
    <lineage>
        <taxon>Bacteria</taxon>
        <taxon>Pseudomonadati</taxon>
        <taxon>Pseudomonadota</taxon>
        <taxon>Gammaproteobacteria</taxon>
        <taxon>Aeromonadales</taxon>
        <taxon>Aeromonadaceae</taxon>
        <taxon>Aeromonas</taxon>
    </lineage>
</organism>
<reference evidence="2 3" key="1">
    <citation type="submission" date="2020-12" db="EMBL/GenBank/DDBJ databases">
        <title>FDA dAtabase for Regulatory Grade micrObial Sequences (FDA-ARGOS): Supporting development and validation of Infectious Disease Dx tests.</title>
        <authorList>
            <person name="Sproer C."/>
            <person name="Gronow S."/>
            <person name="Severitt S."/>
            <person name="Schroder I."/>
            <person name="Tallon L."/>
            <person name="Sadzewicz L."/>
            <person name="Zhao X."/>
            <person name="Boylan J."/>
            <person name="Ott S."/>
            <person name="Bowen H."/>
            <person name="Vavikolanu K."/>
            <person name="Mehta A."/>
            <person name="Aluvathingal J."/>
            <person name="Nadendla S."/>
            <person name="Lowell S."/>
            <person name="Myers T."/>
            <person name="Yan Y."/>
            <person name="Sichtig H."/>
        </authorList>
    </citation>
    <scope>NUCLEOTIDE SEQUENCE [LARGE SCALE GENOMIC DNA]</scope>
    <source>
        <strain evidence="2 3">FDAARGOS_933</strain>
    </source>
</reference>